<protein>
    <submittedName>
        <fullName evidence="8">TAF11</fullName>
    </submittedName>
</protein>
<evidence type="ECO:0000313" key="8">
    <source>
        <dbReference type="EMBL" id="KAF6032331.1"/>
    </source>
</evidence>
<accession>A0A7J7K2Y9</accession>
<evidence type="ECO:0000256" key="5">
    <source>
        <dbReference type="ARBA" id="ARBA00023242"/>
    </source>
</evidence>
<comment type="similarity">
    <text evidence="2">Belongs to the TAF11 family.</text>
</comment>
<dbReference type="InterPro" id="IPR045127">
    <property type="entry name" value="TAF11-like"/>
</dbReference>
<comment type="caution">
    <text evidence="8">The sequence shown here is derived from an EMBL/GenBank/DDBJ whole genome shotgun (WGS) entry which is preliminary data.</text>
</comment>
<dbReference type="PANTHER" id="PTHR13218">
    <property type="entry name" value="TRANSCRIPTION INITIATION FACTOR TFIID SUBUNIT 11-RELATED"/>
    <property type="match status" value="1"/>
</dbReference>
<dbReference type="Proteomes" id="UP000593567">
    <property type="component" value="Unassembled WGS sequence"/>
</dbReference>
<dbReference type="FunFam" id="1.10.20.10:FF:000025">
    <property type="entry name" value="Transcription initiation factor TFIID subunit 11"/>
    <property type="match status" value="1"/>
</dbReference>
<evidence type="ECO:0000313" key="9">
    <source>
        <dbReference type="Proteomes" id="UP000593567"/>
    </source>
</evidence>
<dbReference type="Gene3D" id="1.10.20.10">
    <property type="entry name" value="Histone, subunit A"/>
    <property type="match status" value="1"/>
</dbReference>
<gene>
    <name evidence="8" type="ORF">EB796_009352</name>
</gene>
<evidence type="ECO:0000256" key="2">
    <source>
        <dbReference type="ARBA" id="ARBA00009788"/>
    </source>
</evidence>
<dbReference type="InterPro" id="IPR006809">
    <property type="entry name" value="TAFII28_dom"/>
</dbReference>
<keyword evidence="9" id="KW-1185">Reference proteome</keyword>
<feature type="compositionally biased region" description="Basic and acidic residues" evidence="6">
    <location>
        <begin position="90"/>
        <end position="106"/>
    </location>
</feature>
<comment type="subcellular location">
    <subcellularLocation>
        <location evidence="1">Nucleus</location>
    </subcellularLocation>
</comment>
<dbReference type="InterPro" id="IPR009072">
    <property type="entry name" value="Histone-fold"/>
</dbReference>
<dbReference type="CDD" id="cd08048">
    <property type="entry name" value="HFD_TAF11"/>
    <property type="match status" value="1"/>
</dbReference>
<dbReference type="Pfam" id="PF04719">
    <property type="entry name" value="TAFII28"/>
    <property type="match status" value="1"/>
</dbReference>
<keyword evidence="3" id="KW-0805">Transcription regulation</keyword>
<dbReference type="EMBL" id="VXIV02001514">
    <property type="protein sequence ID" value="KAF6032331.1"/>
    <property type="molecule type" value="Genomic_DNA"/>
</dbReference>
<feature type="domain" description="TAFII28-like protein" evidence="7">
    <location>
        <begin position="114"/>
        <end position="198"/>
    </location>
</feature>
<evidence type="ECO:0000256" key="3">
    <source>
        <dbReference type="ARBA" id="ARBA00023015"/>
    </source>
</evidence>
<dbReference type="OrthoDB" id="28335at2759"/>
<keyword evidence="4" id="KW-0804">Transcription</keyword>
<dbReference type="AlphaFoldDB" id="A0A7J7K2Y9"/>
<feature type="region of interest" description="Disordered" evidence="6">
    <location>
        <begin position="68"/>
        <end position="106"/>
    </location>
</feature>
<evidence type="ECO:0000256" key="6">
    <source>
        <dbReference type="SAM" id="MobiDB-lite"/>
    </source>
</evidence>
<dbReference type="PANTHER" id="PTHR13218:SF8">
    <property type="entry name" value="TRANSCRIPTION INITIATION FACTOR TFIID SUBUNIT 11"/>
    <property type="match status" value="1"/>
</dbReference>
<organism evidence="8 9">
    <name type="scientific">Bugula neritina</name>
    <name type="common">Brown bryozoan</name>
    <name type="synonym">Sertularia neritina</name>
    <dbReference type="NCBI Taxonomy" id="10212"/>
    <lineage>
        <taxon>Eukaryota</taxon>
        <taxon>Metazoa</taxon>
        <taxon>Spiralia</taxon>
        <taxon>Lophotrochozoa</taxon>
        <taxon>Bryozoa</taxon>
        <taxon>Gymnolaemata</taxon>
        <taxon>Cheilostomatida</taxon>
        <taxon>Flustrina</taxon>
        <taxon>Buguloidea</taxon>
        <taxon>Bugulidae</taxon>
        <taxon>Bugula</taxon>
    </lineage>
</organism>
<reference evidence="8" key="1">
    <citation type="submission" date="2020-06" db="EMBL/GenBank/DDBJ databases">
        <title>Draft genome of Bugula neritina, a colonial animal packing powerful symbionts and potential medicines.</title>
        <authorList>
            <person name="Rayko M."/>
        </authorList>
    </citation>
    <scope>NUCLEOTIDE SEQUENCE [LARGE SCALE GENOMIC DNA]</scope>
    <source>
        <strain evidence="8">Kwan_BN1</strain>
    </source>
</reference>
<dbReference type="GO" id="GO:0016251">
    <property type="term" value="F:RNA polymerase II general transcription initiation factor activity"/>
    <property type="evidence" value="ECO:0007669"/>
    <property type="project" value="TreeGrafter"/>
</dbReference>
<dbReference type="GO" id="GO:0046982">
    <property type="term" value="F:protein heterodimerization activity"/>
    <property type="evidence" value="ECO:0007669"/>
    <property type="project" value="InterPro"/>
</dbReference>
<feature type="compositionally biased region" description="Polar residues" evidence="6">
    <location>
        <begin position="69"/>
        <end position="85"/>
    </location>
</feature>
<name>A0A7J7K2Y9_BUGNE</name>
<evidence type="ECO:0000256" key="1">
    <source>
        <dbReference type="ARBA" id="ARBA00004123"/>
    </source>
</evidence>
<dbReference type="GO" id="GO:0051123">
    <property type="term" value="P:RNA polymerase II preinitiation complex assembly"/>
    <property type="evidence" value="ECO:0007669"/>
    <property type="project" value="InterPro"/>
</dbReference>
<keyword evidence="5" id="KW-0539">Nucleus</keyword>
<evidence type="ECO:0000259" key="7">
    <source>
        <dbReference type="Pfam" id="PF04719"/>
    </source>
</evidence>
<dbReference type="GO" id="GO:0005669">
    <property type="term" value="C:transcription factor TFIID complex"/>
    <property type="evidence" value="ECO:0007669"/>
    <property type="project" value="InterPro"/>
</dbReference>
<evidence type="ECO:0000256" key="4">
    <source>
        <dbReference type="ARBA" id="ARBA00023163"/>
    </source>
</evidence>
<proteinExistence type="inferred from homology"/>
<sequence length="217" mass="24923">MLKLKVNKKTSTNHCYNHFALDYKYKCHQLLLVKFFFSRNLPVWSALEMADEPPAKAQRLDENVADLFPSSSDSKAEPSTSSAEPSTGEKAVDIEQMRKDRQMKKEEERKRMQILVSNFSEEQLNRYEMYRRACFPKASVKRLMQTITGTSVSQNVVIAMAGISKVYVGEIVEQALDVKDQWGETGPIKPKHVREAVRLLKEKTNIPNCRKSVSIHR</sequence>
<dbReference type="SUPFAM" id="SSF47113">
    <property type="entry name" value="Histone-fold"/>
    <property type="match status" value="1"/>
</dbReference>